<dbReference type="Gene3D" id="3.40.50.450">
    <property type="match status" value="1"/>
</dbReference>
<dbReference type="InterPro" id="IPR031100">
    <property type="entry name" value="LOG_fam"/>
</dbReference>
<dbReference type="InterPro" id="IPR005269">
    <property type="entry name" value="LOG"/>
</dbReference>
<accession>A0A1S2LBW0</accession>
<evidence type="ECO:0000256" key="1">
    <source>
        <dbReference type="ARBA" id="ARBA00006763"/>
    </source>
</evidence>
<reference evidence="4" key="4">
    <citation type="submission" date="2020-10" db="EMBL/GenBank/DDBJ databases">
        <authorList>
            <person name="Bassil N.M."/>
            <person name="Lloyd J.R."/>
        </authorList>
    </citation>
    <scope>NUCLEOTIDE SEQUENCE</scope>
    <source>
        <strain evidence="4">NB2006</strain>
    </source>
</reference>
<dbReference type="Proteomes" id="UP000180175">
    <property type="component" value="Chromosome"/>
</dbReference>
<dbReference type="RefSeq" id="WP_071318263.1">
    <property type="nucleotide sequence ID" value="NZ_CP063356.2"/>
</dbReference>
<dbReference type="OrthoDB" id="9801098at2"/>
<dbReference type="EMBL" id="CP063356">
    <property type="protein sequence ID" value="QOY38404.1"/>
    <property type="molecule type" value="Genomic_DNA"/>
</dbReference>
<dbReference type="NCBIfam" id="TIGR00730">
    <property type="entry name" value="Rossman fold protein, TIGR00730 family"/>
    <property type="match status" value="1"/>
</dbReference>
<organism evidence="3 5">
    <name type="scientific">Anaerobacillus isosaccharinicus</name>
    <dbReference type="NCBI Taxonomy" id="1532552"/>
    <lineage>
        <taxon>Bacteria</taxon>
        <taxon>Bacillati</taxon>
        <taxon>Bacillota</taxon>
        <taxon>Bacilli</taxon>
        <taxon>Bacillales</taxon>
        <taxon>Bacillaceae</taxon>
        <taxon>Anaerobacillus</taxon>
    </lineage>
</organism>
<evidence type="ECO:0000256" key="2">
    <source>
        <dbReference type="RuleBase" id="RU363015"/>
    </source>
</evidence>
<dbReference type="GO" id="GO:0005829">
    <property type="term" value="C:cytosol"/>
    <property type="evidence" value="ECO:0007669"/>
    <property type="project" value="TreeGrafter"/>
</dbReference>
<gene>
    <name evidence="4" type="ORF">AWH56_013225</name>
    <name evidence="3" type="ORF">AWH56_17495</name>
</gene>
<comment type="similarity">
    <text evidence="1 2">Belongs to the LOG family.</text>
</comment>
<dbReference type="FunFam" id="3.40.50.450:FF:000012">
    <property type="entry name" value="LOG family protein YvdD"/>
    <property type="match status" value="1"/>
</dbReference>
<dbReference type="Pfam" id="PF03641">
    <property type="entry name" value="Lysine_decarbox"/>
    <property type="match status" value="1"/>
</dbReference>
<keyword evidence="5" id="KW-1185">Reference proteome</keyword>
<dbReference type="KEGG" id="aia:AWH56_013225"/>
<dbReference type="PANTHER" id="PTHR31223:SF70">
    <property type="entry name" value="LOG FAMILY PROTEIN YJL055W"/>
    <property type="match status" value="1"/>
</dbReference>
<sequence length="188" mass="21077">MKKIAVFCGSSSGFDPCYMEAARALGKKLAEEKIDLIYGGAQVGCMGAVADAVIESGGNVIGVIPKKLMRVEIAHDNLTELHVVETMHERKAMMAELADGFIAMPGGSGTLEEWFEVLTWAQIGYHQKPCSLLNVNNYYTPLLSLFDHMIEQGFVREEYRPLIIMEQDPAKLVHRLQNYQPTYVHKWD</sequence>
<reference evidence="4 5" key="3">
    <citation type="journal article" date="2019" name="Int. J. Syst. Evol. Microbiol.">
        <title>Anaerobacillus isosaccharinicus sp. nov., an alkaliphilic bacterium which degrades isosaccharinic acid.</title>
        <authorList>
            <person name="Bassil N.M."/>
            <person name="Lloyd J.R."/>
        </authorList>
    </citation>
    <scope>NUCLEOTIDE SEQUENCE [LARGE SCALE GENOMIC DNA]</scope>
    <source>
        <strain evidence="4 5">NB2006</strain>
    </source>
</reference>
<keyword evidence="2" id="KW-0203">Cytokinin biosynthesis</keyword>
<dbReference type="EMBL" id="LQXD01000152">
    <property type="protein sequence ID" value="OIJ09523.1"/>
    <property type="molecule type" value="Genomic_DNA"/>
</dbReference>
<evidence type="ECO:0000313" key="4">
    <source>
        <dbReference type="EMBL" id="QOY38404.1"/>
    </source>
</evidence>
<dbReference type="GO" id="GO:0009691">
    <property type="term" value="P:cytokinin biosynthetic process"/>
    <property type="evidence" value="ECO:0007669"/>
    <property type="project" value="UniProtKB-UniRule"/>
</dbReference>
<evidence type="ECO:0000313" key="5">
    <source>
        <dbReference type="Proteomes" id="UP000180175"/>
    </source>
</evidence>
<dbReference type="GO" id="GO:0016799">
    <property type="term" value="F:hydrolase activity, hydrolyzing N-glycosyl compounds"/>
    <property type="evidence" value="ECO:0007669"/>
    <property type="project" value="TreeGrafter"/>
</dbReference>
<dbReference type="EC" id="3.2.2.n1" evidence="2"/>
<reference evidence="4 5" key="2">
    <citation type="journal article" date="2017" name="Genome Announc.">
        <title>Draft Genome Sequences of Four Alkaliphilic Bacteria Belonging to the Anaerobacillus Genus.</title>
        <authorList>
            <person name="Bassil N.M."/>
            <person name="Lloyd J.R."/>
        </authorList>
    </citation>
    <scope>NUCLEOTIDE SEQUENCE [LARGE SCALE GENOMIC DNA]</scope>
    <source>
        <strain evidence="4 5">NB2006</strain>
    </source>
</reference>
<evidence type="ECO:0000313" key="3">
    <source>
        <dbReference type="EMBL" id="OIJ09523.1"/>
    </source>
</evidence>
<reference evidence="3 5" key="1">
    <citation type="submission" date="2016-10" db="EMBL/GenBank/DDBJ databases">
        <title>Draft genome sequences of four alkaliphilic bacteria belonging to the Anaerobacillus genus.</title>
        <authorList>
            <person name="Bassil N.M."/>
            <person name="Lloyd J.R."/>
        </authorList>
    </citation>
    <scope>NUCLEOTIDE SEQUENCE [LARGE SCALE GENOMIC DNA]</scope>
    <source>
        <strain evidence="3 5">NB2006</strain>
    </source>
</reference>
<proteinExistence type="inferred from homology"/>
<keyword evidence="2" id="KW-0378">Hydrolase</keyword>
<name>A0A1S2LBW0_9BACI</name>
<dbReference type="PANTHER" id="PTHR31223">
    <property type="entry name" value="LOG FAMILY PROTEIN YJL055W"/>
    <property type="match status" value="1"/>
</dbReference>
<protein>
    <recommendedName>
        <fullName evidence="2">Cytokinin riboside 5'-monophosphate phosphoribohydrolase</fullName>
        <ecNumber evidence="2">3.2.2.n1</ecNumber>
    </recommendedName>
</protein>
<dbReference type="AlphaFoldDB" id="A0A1S2LBW0"/>
<dbReference type="SUPFAM" id="SSF102405">
    <property type="entry name" value="MCP/YpsA-like"/>
    <property type="match status" value="1"/>
</dbReference>